<organism evidence="3 4">
    <name type="scientific">Heterodera trifolii</name>
    <dbReference type="NCBI Taxonomy" id="157864"/>
    <lineage>
        <taxon>Eukaryota</taxon>
        <taxon>Metazoa</taxon>
        <taxon>Ecdysozoa</taxon>
        <taxon>Nematoda</taxon>
        <taxon>Chromadorea</taxon>
        <taxon>Rhabditida</taxon>
        <taxon>Tylenchina</taxon>
        <taxon>Tylenchomorpha</taxon>
        <taxon>Tylenchoidea</taxon>
        <taxon>Heteroderidae</taxon>
        <taxon>Heteroderinae</taxon>
        <taxon>Heterodera</taxon>
    </lineage>
</organism>
<feature type="signal peptide" evidence="2">
    <location>
        <begin position="1"/>
        <end position="18"/>
    </location>
</feature>
<feature type="region of interest" description="Disordered" evidence="1">
    <location>
        <begin position="16"/>
        <end position="82"/>
    </location>
</feature>
<keyword evidence="4" id="KW-1185">Reference proteome</keyword>
<evidence type="ECO:0008006" key="5">
    <source>
        <dbReference type="Google" id="ProtNLM"/>
    </source>
</evidence>
<dbReference type="Proteomes" id="UP001620626">
    <property type="component" value="Unassembled WGS sequence"/>
</dbReference>
<comment type="caution">
    <text evidence="3">The sequence shown here is derived from an EMBL/GenBank/DDBJ whole genome shotgun (WGS) entry which is preliminary data.</text>
</comment>
<feature type="compositionally biased region" description="Basic and acidic residues" evidence="1">
    <location>
        <begin position="46"/>
        <end position="68"/>
    </location>
</feature>
<name>A0ABD2JVJ0_9BILA</name>
<dbReference type="AlphaFoldDB" id="A0ABD2JVJ0"/>
<evidence type="ECO:0000313" key="4">
    <source>
        <dbReference type="Proteomes" id="UP001620626"/>
    </source>
</evidence>
<feature type="chain" id="PRO_5044889166" description="Secreted protein" evidence="2">
    <location>
        <begin position="19"/>
        <end position="180"/>
    </location>
</feature>
<accession>A0ABD2JVJ0</accession>
<keyword evidence="2" id="KW-0732">Signal</keyword>
<gene>
    <name evidence="3" type="ORF">niasHT_023960</name>
</gene>
<proteinExistence type="predicted"/>
<evidence type="ECO:0000256" key="2">
    <source>
        <dbReference type="SAM" id="SignalP"/>
    </source>
</evidence>
<reference evidence="3 4" key="1">
    <citation type="submission" date="2024-10" db="EMBL/GenBank/DDBJ databases">
        <authorList>
            <person name="Kim D."/>
        </authorList>
    </citation>
    <scope>NUCLEOTIDE SEQUENCE [LARGE SCALE GENOMIC DNA]</scope>
    <source>
        <strain evidence="3">BH-2024</strain>
    </source>
</reference>
<dbReference type="EMBL" id="JBICBT010000893">
    <property type="protein sequence ID" value="KAL3094646.1"/>
    <property type="molecule type" value="Genomic_DNA"/>
</dbReference>
<evidence type="ECO:0000256" key="1">
    <source>
        <dbReference type="SAM" id="MobiDB-lite"/>
    </source>
</evidence>
<evidence type="ECO:0000313" key="3">
    <source>
        <dbReference type="EMBL" id="KAL3094646.1"/>
    </source>
</evidence>
<protein>
    <recommendedName>
        <fullName evidence="5">Secreted protein</fullName>
    </recommendedName>
</protein>
<sequence length="180" mass="20627">MVVVLLLLDCRLVGTGAGKRNGTPHTQSPHPRRKAKAPSPVQRFAVDSRRRNPRRGTDSRTDTDRRPSIDCQHPQQNQHRRKRRIGRIIIIIISQQRVSVLCVDDRPAAKSHSLTAAIRVQIHQQQRILDGRNGAHKEQIRMIMMMMMCMDLLVKLGEGSGRIWRIWAYYTKDLSGIGQQ</sequence>